<organism evidence="2 3">
    <name type="scientific">Spirilliplanes yamanashiensis</name>
    <dbReference type="NCBI Taxonomy" id="42233"/>
    <lineage>
        <taxon>Bacteria</taxon>
        <taxon>Bacillati</taxon>
        <taxon>Actinomycetota</taxon>
        <taxon>Actinomycetes</taxon>
        <taxon>Micromonosporales</taxon>
        <taxon>Micromonosporaceae</taxon>
        <taxon>Spirilliplanes</taxon>
    </lineage>
</organism>
<comment type="caution">
    <text evidence="2">The sequence shown here is derived from an EMBL/GenBank/DDBJ whole genome shotgun (WGS) entry which is preliminary data.</text>
</comment>
<evidence type="ECO:0000259" key="1">
    <source>
        <dbReference type="Pfam" id="PF13474"/>
    </source>
</evidence>
<proteinExistence type="predicted"/>
<dbReference type="EMBL" id="BOOY01000001">
    <property type="protein sequence ID" value="GIJ00769.1"/>
    <property type="molecule type" value="Genomic_DNA"/>
</dbReference>
<dbReference type="Proteomes" id="UP000652013">
    <property type="component" value="Unassembled WGS sequence"/>
</dbReference>
<dbReference type="SUPFAM" id="SSF54427">
    <property type="entry name" value="NTF2-like"/>
    <property type="match status" value="1"/>
</dbReference>
<sequence length="137" mass="14922">MSEVDDFLADILPRLRAAEIALHEGDAAPRAALWSHADPVTLFGAEVNRSGWAELGPAFAWVASRFTGCRSLEYEIVAAGASGDLAYLATIERITATARGEQVSYALRATTVFRREDGVWRAVHRHGDPFREPAPDA</sequence>
<gene>
    <name evidence="2" type="ORF">Sya03_01210</name>
</gene>
<dbReference type="InterPro" id="IPR032710">
    <property type="entry name" value="NTF2-like_dom_sf"/>
</dbReference>
<evidence type="ECO:0000313" key="3">
    <source>
        <dbReference type="Proteomes" id="UP000652013"/>
    </source>
</evidence>
<accession>A0A8J3Y3G0</accession>
<dbReference type="Gene3D" id="3.10.450.50">
    <property type="match status" value="1"/>
</dbReference>
<dbReference type="RefSeq" id="WP_203936100.1">
    <property type="nucleotide sequence ID" value="NZ_BAAAGJ010000024.1"/>
</dbReference>
<feature type="domain" description="SnoaL-like" evidence="1">
    <location>
        <begin position="21"/>
        <end position="127"/>
    </location>
</feature>
<keyword evidence="3" id="KW-1185">Reference proteome</keyword>
<dbReference type="AlphaFoldDB" id="A0A8J3Y3G0"/>
<dbReference type="Pfam" id="PF13474">
    <property type="entry name" value="SnoaL_3"/>
    <property type="match status" value="1"/>
</dbReference>
<reference evidence="2" key="1">
    <citation type="submission" date="2021-01" db="EMBL/GenBank/DDBJ databases">
        <title>Whole genome shotgun sequence of Spirilliplanes yamanashiensis NBRC 15828.</title>
        <authorList>
            <person name="Komaki H."/>
            <person name="Tamura T."/>
        </authorList>
    </citation>
    <scope>NUCLEOTIDE SEQUENCE</scope>
    <source>
        <strain evidence="2">NBRC 15828</strain>
    </source>
</reference>
<evidence type="ECO:0000313" key="2">
    <source>
        <dbReference type="EMBL" id="GIJ00769.1"/>
    </source>
</evidence>
<protein>
    <recommendedName>
        <fullName evidence="1">SnoaL-like domain-containing protein</fullName>
    </recommendedName>
</protein>
<dbReference type="InterPro" id="IPR037401">
    <property type="entry name" value="SnoaL-like"/>
</dbReference>
<name>A0A8J3Y3G0_9ACTN</name>